<sequence length="119" mass="13621">MLQRDFLQKILQVSTKTVKQSVASLSNIARGVKIAMMKRGREDYIADIATVLANIMLVGKEKTIRCQNYDSSSGFCTVLKFDVQIHTLHMIHVNGVWRVRIDKHPEICAVCPYWRSRIS</sequence>
<dbReference type="AlphaFoldDB" id="A0A7C4BBD1"/>
<gene>
    <name evidence="1" type="ORF">ENV14_02420</name>
</gene>
<organism evidence="1">
    <name type="scientific">Ignisphaera aggregans</name>
    <dbReference type="NCBI Taxonomy" id="334771"/>
    <lineage>
        <taxon>Archaea</taxon>
        <taxon>Thermoproteota</taxon>
        <taxon>Thermoprotei</taxon>
        <taxon>Desulfurococcales</taxon>
        <taxon>Desulfurococcaceae</taxon>
        <taxon>Ignisphaera</taxon>
    </lineage>
</organism>
<accession>A0A7C4BBD1</accession>
<protein>
    <submittedName>
        <fullName evidence="1">Uncharacterized protein</fullName>
    </submittedName>
</protein>
<reference evidence="1" key="1">
    <citation type="journal article" date="2020" name="mSystems">
        <title>Genome- and Community-Level Interaction Insights into Carbon Utilization and Element Cycling Functions of Hydrothermarchaeota in Hydrothermal Sediment.</title>
        <authorList>
            <person name="Zhou Z."/>
            <person name="Liu Y."/>
            <person name="Xu W."/>
            <person name="Pan J."/>
            <person name="Luo Z.H."/>
            <person name="Li M."/>
        </authorList>
    </citation>
    <scope>NUCLEOTIDE SEQUENCE [LARGE SCALE GENOMIC DNA]</scope>
    <source>
        <strain evidence="1">SpSt-732</strain>
    </source>
</reference>
<comment type="caution">
    <text evidence="1">The sequence shown here is derived from an EMBL/GenBank/DDBJ whole genome shotgun (WGS) entry which is preliminary data.</text>
</comment>
<proteinExistence type="predicted"/>
<evidence type="ECO:0000313" key="1">
    <source>
        <dbReference type="EMBL" id="HGI87241.1"/>
    </source>
</evidence>
<name>A0A7C4BBD1_9CREN</name>
<dbReference type="EMBL" id="DTFF01000021">
    <property type="protein sequence ID" value="HGI87241.1"/>
    <property type="molecule type" value="Genomic_DNA"/>
</dbReference>